<evidence type="ECO:0000256" key="1">
    <source>
        <dbReference type="ARBA" id="ARBA00004141"/>
    </source>
</evidence>
<evidence type="ECO:0000259" key="7">
    <source>
        <dbReference type="PROSITE" id="PS50850"/>
    </source>
</evidence>
<dbReference type="SUPFAM" id="SSF103473">
    <property type="entry name" value="MFS general substrate transporter"/>
    <property type="match status" value="1"/>
</dbReference>
<name>A0A6P5EEU4_ANACO</name>
<dbReference type="PANTHER" id="PTHR23511:SF5">
    <property type="entry name" value="MAJOR FACILITATOR-TYPE TRANSPORTER HXNZ-RELATED"/>
    <property type="match status" value="1"/>
</dbReference>
<feature type="transmembrane region" description="Helical" evidence="6">
    <location>
        <begin position="457"/>
        <end position="476"/>
    </location>
</feature>
<keyword evidence="4 6" id="KW-1133">Transmembrane helix</keyword>
<feature type="transmembrane region" description="Helical" evidence="6">
    <location>
        <begin position="175"/>
        <end position="195"/>
    </location>
</feature>
<dbReference type="OrthoDB" id="4139357at2759"/>
<dbReference type="PANTHER" id="PTHR23511">
    <property type="entry name" value="SYNAPTIC VESICLE GLYCOPROTEIN 2"/>
    <property type="match status" value="1"/>
</dbReference>
<evidence type="ECO:0000313" key="9">
    <source>
        <dbReference type="RefSeq" id="XP_020080173.1"/>
    </source>
</evidence>
<proteinExistence type="predicted"/>
<protein>
    <submittedName>
        <fullName evidence="9">Organic cation/carnitine transporter 7-like isoform X1</fullName>
    </submittedName>
</protein>
<dbReference type="Proteomes" id="UP000515123">
    <property type="component" value="Linkage group 2"/>
</dbReference>
<dbReference type="InterPro" id="IPR005828">
    <property type="entry name" value="MFS_sugar_transport-like"/>
</dbReference>
<dbReference type="InterPro" id="IPR020846">
    <property type="entry name" value="MFS_dom"/>
</dbReference>
<feature type="transmembrane region" description="Helical" evidence="6">
    <location>
        <begin position="396"/>
        <end position="413"/>
    </location>
</feature>
<accession>A0A6P5EEU4</accession>
<evidence type="ECO:0000256" key="5">
    <source>
        <dbReference type="ARBA" id="ARBA00023136"/>
    </source>
</evidence>
<dbReference type="GeneID" id="109703855"/>
<feature type="transmembrane region" description="Helical" evidence="6">
    <location>
        <begin position="292"/>
        <end position="311"/>
    </location>
</feature>
<dbReference type="AlphaFoldDB" id="A0A6P5EEU4"/>
<dbReference type="RefSeq" id="XP_020080173.1">
    <property type="nucleotide sequence ID" value="XM_020224584.1"/>
</dbReference>
<reference evidence="8" key="1">
    <citation type="journal article" date="2015" name="Nat. Genet.">
        <title>The pineapple genome and the evolution of CAM photosynthesis.</title>
        <authorList>
            <person name="Ming R."/>
            <person name="VanBuren R."/>
            <person name="Wai C.M."/>
            <person name="Tang H."/>
            <person name="Schatz M.C."/>
            <person name="Bowers J.E."/>
            <person name="Lyons E."/>
            <person name="Wang M.L."/>
            <person name="Chen J."/>
            <person name="Biggers E."/>
            <person name="Zhang J."/>
            <person name="Huang L."/>
            <person name="Zhang L."/>
            <person name="Miao W."/>
            <person name="Zhang J."/>
            <person name="Ye Z."/>
            <person name="Miao C."/>
            <person name="Lin Z."/>
            <person name="Wang H."/>
            <person name="Zhou H."/>
            <person name="Yim W.C."/>
            <person name="Priest H.D."/>
            <person name="Zheng C."/>
            <person name="Woodhouse M."/>
            <person name="Edger P.P."/>
            <person name="Guyot R."/>
            <person name="Guo H.B."/>
            <person name="Guo H."/>
            <person name="Zheng G."/>
            <person name="Singh R."/>
            <person name="Sharma A."/>
            <person name="Min X."/>
            <person name="Zheng Y."/>
            <person name="Lee H."/>
            <person name="Gurtowski J."/>
            <person name="Sedlazeck F.J."/>
            <person name="Harkess A."/>
            <person name="McKain M.R."/>
            <person name="Liao Z."/>
            <person name="Fang J."/>
            <person name="Liu J."/>
            <person name="Zhang X."/>
            <person name="Zhang Q."/>
            <person name="Hu W."/>
            <person name="Qin Y."/>
            <person name="Wang K."/>
            <person name="Chen L.Y."/>
            <person name="Shirley N."/>
            <person name="Lin Y.R."/>
            <person name="Liu L.Y."/>
            <person name="Hernandez A.G."/>
            <person name="Wright C.L."/>
            <person name="Bulone V."/>
            <person name="Tuskan G.A."/>
            <person name="Heath K."/>
            <person name="Zee F."/>
            <person name="Moore P.H."/>
            <person name="Sunkar R."/>
            <person name="Leebens-Mack J.H."/>
            <person name="Mockler T."/>
            <person name="Bennetzen J.L."/>
            <person name="Freeling M."/>
            <person name="Sankoff D."/>
            <person name="Paterson A.H."/>
            <person name="Zhu X."/>
            <person name="Yang X."/>
            <person name="Smith J.A."/>
            <person name="Cushman J.C."/>
            <person name="Paull R.E."/>
            <person name="Yu Q."/>
        </authorList>
    </citation>
    <scope>NUCLEOTIDE SEQUENCE [LARGE SCALE GENOMIC DNA]</scope>
    <source>
        <strain evidence="8">cv. F153</strain>
    </source>
</reference>
<evidence type="ECO:0000256" key="3">
    <source>
        <dbReference type="ARBA" id="ARBA00022692"/>
    </source>
</evidence>
<keyword evidence="2" id="KW-0813">Transport</keyword>
<evidence type="ECO:0000256" key="4">
    <source>
        <dbReference type="ARBA" id="ARBA00022989"/>
    </source>
</evidence>
<dbReference type="PROSITE" id="PS00216">
    <property type="entry name" value="SUGAR_TRANSPORT_1"/>
    <property type="match status" value="1"/>
</dbReference>
<keyword evidence="3 6" id="KW-0812">Transmembrane</keyword>
<gene>
    <name evidence="9" type="primary">LOC109703855</name>
</gene>
<feature type="transmembrane region" description="Helical" evidence="6">
    <location>
        <begin position="64"/>
        <end position="81"/>
    </location>
</feature>
<feature type="transmembrane region" description="Helical" evidence="6">
    <location>
        <begin position="150"/>
        <end position="169"/>
    </location>
</feature>
<evidence type="ECO:0000256" key="2">
    <source>
        <dbReference type="ARBA" id="ARBA00022448"/>
    </source>
</evidence>
<feature type="transmembrane region" description="Helical" evidence="6">
    <location>
        <begin position="425"/>
        <end position="445"/>
    </location>
</feature>
<dbReference type="GO" id="GO:0016020">
    <property type="term" value="C:membrane"/>
    <property type="evidence" value="ECO:0007669"/>
    <property type="project" value="UniProtKB-SubCell"/>
</dbReference>
<feature type="transmembrane region" description="Helical" evidence="6">
    <location>
        <begin position="93"/>
        <end position="111"/>
    </location>
</feature>
<sequence>MGDGTEIYTVDDALVSMGFGKFQGLVLAYSGMGWVSEAMEVMLLSFVGPSVQAEWNLSSHEESLITSVVFVGMLIGAYSWGVVSDTYGRRTGFLFTALVTSLAGFLSAFSPNYLCLIVLRFLVGVGLGGGHVLASWFLEFVPAPSRGAWMVVFSFFWTVGTILEASLAWVIMPILSWRCLLGISSLPSFLLLLFFSVTPESPRYLCTNGRLHEAMFVLEKMASMNNKVLPSGVLTPSCTTSQVNYSLHTSEAMHLIALGKHEISNDEETSSNIGGISSLKRLLSPKLRRPTLLLWIVFFGNAFAYYGIVLLTSELSDVNRRCALIEVHSSQQQDANLYKDVFITSFAEIPGLVLSAAIVDRVGRKVSMWAMLFTSCAFLAPLIFQQKEAMTTSLLFGARTCIMGSFTVLYIYAPEVYPTSVRSTGVGVASSMGRIGGVVCPIVAVGLVENCRQMEAILLFEVVMLLAGLGAFLFPFETKCCELSDSLNSCN</sequence>
<organism evidence="8 9">
    <name type="scientific">Ananas comosus</name>
    <name type="common">Pineapple</name>
    <name type="synonym">Ananas ananas</name>
    <dbReference type="NCBI Taxonomy" id="4615"/>
    <lineage>
        <taxon>Eukaryota</taxon>
        <taxon>Viridiplantae</taxon>
        <taxon>Streptophyta</taxon>
        <taxon>Embryophyta</taxon>
        <taxon>Tracheophyta</taxon>
        <taxon>Spermatophyta</taxon>
        <taxon>Magnoliopsida</taxon>
        <taxon>Liliopsida</taxon>
        <taxon>Poales</taxon>
        <taxon>Bromeliaceae</taxon>
        <taxon>Bromelioideae</taxon>
        <taxon>Ananas</taxon>
    </lineage>
</organism>
<reference evidence="9" key="2">
    <citation type="submission" date="2025-08" db="UniProtKB">
        <authorList>
            <consortium name="RefSeq"/>
        </authorList>
    </citation>
    <scope>IDENTIFICATION</scope>
    <source>
        <tissue evidence="9">Leaf</tissue>
    </source>
</reference>
<evidence type="ECO:0000313" key="8">
    <source>
        <dbReference type="Proteomes" id="UP000515123"/>
    </source>
</evidence>
<dbReference type="FunFam" id="1.20.1250.20:FF:000232">
    <property type="entry name" value="Organic cation/carnitine transporter 7"/>
    <property type="match status" value="1"/>
</dbReference>
<dbReference type="Pfam" id="PF00083">
    <property type="entry name" value="Sugar_tr"/>
    <property type="match status" value="2"/>
</dbReference>
<keyword evidence="8" id="KW-1185">Reference proteome</keyword>
<keyword evidence="5 6" id="KW-0472">Membrane</keyword>
<dbReference type="PROSITE" id="PS50850">
    <property type="entry name" value="MFS"/>
    <property type="match status" value="1"/>
</dbReference>
<dbReference type="InterPro" id="IPR036259">
    <property type="entry name" value="MFS_trans_sf"/>
</dbReference>
<feature type="transmembrane region" description="Helical" evidence="6">
    <location>
        <begin position="117"/>
        <end position="138"/>
    </location>
</feature>
<evidence type="ECO:0000256" key="6">
    <source>
        <dbReference type="SAM" id="Phobius"/>
    </source>
</evidence>
<dbReference type="InterPro" id="IPR005829">
    <property type="entry name" value="Sugar_transporter_CS"/>
</dbReference>
<dbReference type="Gene3D" id="1.20.1250.20">
    <property type="entry name" value="MFS general substrate transporter like domains"/>
    <property type="match status" value="1"/>
</dbReference>
<dbReference type="GO" id="GO:0022857">
    <property type="term" value="F:transmembrane transporter activity"/>
    <property type="evidence" value="ECO:0007669"/>
    <property type="project" value="InterPro"/>
</dbReference>
<feature type="domain" description="Major facilitator superfamily (MFS) profile" evidence="7">
    <location>
        <begin position="26"/>
        <end position="479"/>
    </location>
</feature>
<feature type="transmembrane region" description="Helical" evidence="6">
    <location>
        <begin position="366"/>
        <end position="384"/>
    </location>
</feature>
<comment type="subcellular location">
    <subcellularLocation>
        <location evidence="1">Membrane</location>
        <topology evidence="1">Multi-pass membrane protein</topology>
    </subcellularLocation>
</comment>